<dbReference type="Proteomes" id="UP000386847">
    <property type="component" value="Chromosome"/>
</dbReference>
<dbReference type="InterPro" id="IPR023198">
    <property type="entry name" value="PGP-like_dom2"/>
</dbReference>
<organism evidence="2 3">
    <name type="scientific">Raineyella fluvialis</name>
    <dbReference type="NCBI Taxonomy" id="2662261"/>
    <lineage>
        <taxon>Bacteria</taxon>
        <taxon>Bacillati</taxon>
        <taxon>Actinomycetota</taxon>
        <taxon>Actinomycetes</taxon>
        <taxon>Propionibacteriales</taxon>
        <taxon>Propionibacteriaceae</taxon>
        <taxon>Raineyella</taxon>
    </lineage>
</organism>
<feature type="compositionally biased region" description="Basic residues" evidence="1">
    <location>
        <begin position="170"/>
        <end position="179"/>
    </location>
</feature>
<keyword evidence="3" id="KW-1185">Reference proteome</keyword>
<name>A0A5Q2F7H6_9ACTN</name>
<proteinExistence type="predicted"/>
<protein>
    <submittedName>
        <fullName evidence="2">Uncharacterized protein</fullName>
    </submittedName>
</protein>
<dbReference type="Gene3D" id="3.40.50.1000">
    <property type="entry name" value="HAD superfamily/HAD-like"/>
    <property type="match status" value="1"/>
</dbReference>
<dbReference type="KEGG" id="rain:Rai3103_02850"/>
<reference evidence="2 3" key="1">
    <citation type="submission" date="2019-10" db="EMBL/GenBank/DDBJ databases">
        <title>Genomic analysis of Raineyella sp. CBA3103.</title>
        <authorList>
            <person name="Roh S.W."/>
        </authorList>
    </citation>
    <scope>NUCLEOTIDE SEQUENCE [LARGE SCALE GENOMIC DNA]</scope>
    <source>
        <strain evidence="2 3">CBA3103</strain>
    </source>
</reference>
<dbReference type="InterPro" id="IPR036412">
    <property type="entry name" value="HAD-like_sf"/>
</dbReference>
<dbReference type="Gene3D" id="1.10.150.240">
    <property type="entry name" value="Putative phosphatase, domain 2"/>
    <property type="match status" value="1"/>
</dbReference>
<sequence>MRIAVYWDIDGTLLLSPPGRADLYRSTIASLGGTPVLPSQPRDGLTDRRVGELYLDAAGMPLALIDDFLAELDRQSVAYYVEHPREQMPGALAAVADVAGRGWRQAVMSGNTPTRIRTKLATAGIDPDLFDPATSVSGGSSVTGVTWADKPVGSPVTTSWWSSGTPRTISWRRGRPMPR</sequence>
<dbReference type="SUPFAM" id="SSF56784">
    <property type="entry name" value="HAD-like"/>
    <property type="match status" value="1"/>
</dbReference>
<gene>
    <name evidence="2" type="ORF">Rai3103_02850</name>
</gene>
<evidence type="ECO:0000313" key="3">
    <source>
        <dbReference type="Proteomes" id="UP000386847"/>
    </source>
</evidence>
<dbReference type="InterPro" id="IPR023214">
    <property type="entry name" value="HAD_sf"/>
</dbReference>
<evidence type="ECO:0000313" key="2">
    <source>
        <dbReference type="EMBL" id="QGF22789.1"/>
    </source>
</evidence>
<accession>A0A5Q2F7H6</accession>
<dbReference type="AlphaFoldDB" id="A0A5Q2F7H6"/>
<evidence type="ECO:0000256" key="1">
    <source>
        <dbReference type="SAM" id="MobiDB-lite"/>
    </source>
</evidence>
<dbReference type="RefSeq" id="WP_153571316.1">
    <property type="nucleotide sequence ID" value="NZ_CP045725.1"/>
</dbReference>
<dbReference type="EMBL" id="CP045725">
    <property type="protein sequence ID" value="QGF22789.1"/>
    <property type="molecule type" value="Genomic_DNA"/>
</dbReference>
<feature type="region of interest" description="Disordered" evidence="1">
    <location>
        <begin position="156"/>
        <end position="179"/>
    </location>
</feature>
<feature type="compositionally biased region" description="Polar residues" evidence="1">
    <location>
        <begin position="156"/>
        <end position="168"/>
    </location>
</feature>